<comment type="caution">
    <text evidence="2">The sequence shown here is derived from an EMBL/GenBank/DDBJ whole genome shotgun (WGS) entry which is preliminary data.</text>
</comment>
<dbReference type="EMBL" id="BPVZ01000052">
    <property type="protein sequence ID" value="GKV19433.1"/>
    <property type="molecule type" value="Genomic_DNA"/>
</dbReference>
<dbReference type="AlphaFoldDB" id="A0AAV5JXS2"/>
<protein>
    <recommendedName>
        <fullName evidence="4">C2H2-type domain-containing protein</fullName>
    </recommendedName>
</protein>
<evidence type="ECO:0000256" key="1">
    <source>
        <dbReference type="SAM" id="MobiDB-lite"/>
    </source>
</evidence>
<proteinExistence type="predicted"/>
<sequence>MNPFNGNREDLKSTVIYCWRCGKESKNLEESGEHQDAHNRGKVQPPVNEAKAKARKARKARTRTLSRSRLLPRKGRKRSRWVRKARRGNDSVYT</sequence>
<evidence type="ECO:0000313" key="2">
    <source>
        <dbReference type="EMBL" id="GKV19433.1"/>
    </source>
</evidence>
<organism evidence="2 3">
    <name type="scientific">Rubroshorea leprosula</name>
    <dbReference type="NCBI Taxonomy" id="152421"/>
    <lineage>
        <taxon>Eukaryota</taxon>
        <taxon>Viridiplantae</taxon>
        <taxon>Streptophyta</taxon>
        <taxon>Embryophyta</taxon>
        <taxon>Tracheophyta</taxon>
        <taxon>Spermatophyta</taxon>
        <taxon>Magnoliopsida</taxon>
        <taxon>eudicotyledons</taxon>
        <taxon>Gunneridae</taxon>
        <taxon>Pentapetalae</taxon>
        <taxon>rosids</taxon>
        <taxon>malvids</taxon>
        <taxon>Malvales</taxon>
        <taxon>Dipterocarpaceae</taxon>
        <taxon>Rubroshorea</taxon>
    </lineage>
</organism>
<name>A0AAV5JXS2_9ROSI</name>
<accession>A0AAV5JXS2</accession>
<reference evidence="2 3" key="1">
    <citation type="journal article" date="2021" name="Commun. Biol.">
        <title>The genome of Shorea leprosula (Dipterocarpaceae) highlights the ecological relevance of drought in aseasonal tropical rainforests.</title>
        <authorList>
            <person name="Ng K.K.S."/>
            <person name="Kobayashi M.J."/>
            <person name="Fawcett J.A."/>
            <person name="Hatakeyama M."/>
            <person name="Paape T."/>
            <person name="Ng C.H."/>
            <person name="Ang C.C."/>
            <person name="Tnah L.H."/>
            <person name="Lee C.T."/>
            <person name="Nishiyama T."/>
            <person name="Sese J."/>
            <person name="O'Brien M.J."/>
            <person name="Copetti D."/>
            <person name="Mohd Noor M.I."/>
            <person name="Ong R.C."/>
            <person name="Putra M."/>
            <person name="Sireger I.Z."/>
            <person name="Indrioko S."/>
            <person name="Kosugi Y."/>
            <person name="Izuno A."/>
            <person name="Isagi Y."/>
            <person name="Lee S.L."/>
            <person name="Shimizu K.K."/>
        </authorList>
    </citation>
    <scope>NUCLEOTIDE SEQUENCE [LARGE SCALE GENOMIC DNA]</scope>
    <source>
        <strain evidence="2">214</strain>
    </source>
</reference>
<gene>
    <name evidence="2" type="ORF">SLEP1_g29694</name>
</gene>
<feature type="region of interest" description="Disordered" evidence="1">
    <location>
        <begin position="28"/>
        <end position="94"/>
    </location>
</feature>
<dbReference type="Proteomes" id="UP001054252">
    <property type="component" value="Unassembled WGS sequence"/>
</dbReference>
<evidence type="ECO:0000313" key="3">
    <source>
        <dbReference type="Proteomes" id="UP001054252"/>
    </source>
</evidence>
<feature type="compositionally biased region" description="Basic and acidic residues" evidence="1">
    <location>
        <begin position="28"/>
        <end position="39"/>
    </location>
</feature>
<feature type="compositionally biased region" description="Basic residues" evidence="1">
    <location>
        <begin position="53"/>
        <end position="86"/>
    </location>
</feature>
<evidence type="ECO:0008006" key="4">
    <source>
        <dbReference type="Google" id="ProtNLM"/>
    </source>
</evidence>
<keyword evidence="3" id="KW-1185">Reference proteome</keyword>